<dbReference type="AlphaFoldDB" id="E1IC81"/>
<comment type="caution">
    <text evidence="1">The sequence shown here is derived from an EMBL/GenBank/DDBJ whole genome shotgun (WGS) entry which is preliminary data.</text>
</comment>
<gene>
    <name evidence="1" type="ORF">OSCT_0932</name>
</gene>
<dbReference type="eggNOG" id="ENOG5030T7H">
    <property type="taxonomic scope" value="Bacteria"/>
</dbReference>
<evidence type="ECO:0000313" key="2">
    <source>
        <dbReference type="Proteomes" id="UP000054010"/>
    </source>
</evidence>
<accession>E1IC81</accession>
<protein>
    <submittedName>
        <fullName evidence="1">Uncharacterized protein</fullName>
    </submittedName>
</protein>
<evidence type="ECO:0000313" key="1">
    <source>
        <dbReference type="EMBL" id="EFO81198.1"/>
    </source>
</evidence>
<dbReference type="HOGENOM" id="CLU_955939_0_0_0"/>
<dbReference type="EMBL" id="ADVR01000022">
    <property type="protein sequence ID" value="EFO81198.1"/>
    <property type="molecule type" value="Genomic_DNA"/>
</dbReference>
<sequence length="291" mass="32200">MLRLQTFNKLKERGMMLLDPFHNHFYTNGVMQLLGADSVLSGSVNDMKKLSCRHLHAYLAEHPDLALPQDVAYLGLIDHVSSCERCQRVLLDQVVHRLGTDLDLQPVDCDVCDEDLPAYIDTERDEGTLAAIDAYPHVWWHLWTCSECAASYQMILVLQAAEASGELPPLPLASLIAPQPIIPRFVLQRSLFVRTLVPQFGVMWGGKPTETIIHDDDHAEYEVRVSVRQTAGRWAVVVQVDPPVVGHAVVTIGAHVFRAPFDAAGKASLEPIPQDLLTSSVGADMVVGVER</sequence>
<name>E1IC81_9CHLR</name>
<dbReference type="Proteomes" id="UP000054010">
    <property type="component" value="Unassembled WGS sequence"/>
</dbReference>
<organism evidence="1 2">
    <name type="scientific">Oscillochloris trichoides DG-6</name>
    <dbReference type="NCBI Taxonomy" id="765420"/>
    <lineage>
        <taxon>Bacteria</taxon>
        <taxon>Bacillati</taxon>
        <taxon>Chloroflexota</taxon>
        <taxon>Chloroflexia</taxon>
        <taxon>Chloroflexales</taxon>
        <taxon>Chloroflexineae</taxon>
        <taxon>Oscillochloridaceae</taxon>
        <taxon>Oscillochloris</taxon>
    </lineage>
</organism>
<proteinExistence type="predicted"/>
<dbReference type="STRING" id="765420.OSCT_0932"/>
<reference evidence="1 2" key="1">
    <citation type="journal article" date="2011" name="J. Bacteriol.">
        <title>Draft genome sequence of the anoxygenic filamentous phototrophic bacterium Oscillochloris trichoides subsp. DG-6.</title>
        <authorList>
            <person name="Kuznetsov B.B."/>
            <person name="Ivanovsky R.N."/>
            <person name="Keppen O.I."/>
            <person name="Sukhacheva M.V."/>
            <person name="Bumazhkin B.K."/>
            <person name="Patutina E.O."/>
            <person name="Beletsky A.V."/>
            <person name="Mardanov A.V."/>
            <person name="Baslerov R.V."/>
            <person name="Panteleeva A.N."/>
            <person name="Kolganova T.V."/>
            <person name="Ravin N.V."/>
            <person name="Skryabin K.G."/>
        </authorList>
    </citation>
    <scope>NUCLEOTIDE SEQUENCE [LARGE SCALE GENOMIC DNA]</scope>
    <source>
        <strain evidence="1 2">DG-6</strain>
    </source>
</reference>
<keyword evidence="2" id="KW-1185">Reference proteome</keyword>